<evidence type="ECO:0000313" key="2">
    <source>
        <dbReference type="RefSeq" id="XP_075106808.1"/>
    </source>
</evidence>
<organism evidence="1 2">
    <name type="scientific">Nicotiana tabacum</name>
    <name type="common">Common tobacco</name>
    <dbReference type="NCBI Taxonomy" id="4097"/>
    <lineage>
        <taxon>Eukaryota</taxon>
        <taxon>Viridiplantae</taxon>
        <taxon>Streptophyta</taxon>
        <taxon>Embryophyta</taxon>
        <taxon>Tracheophyta</taxon>
        <taxon>Spermatophyta</taxon>
        <taxon>Magnoliopsida</taxon>
        <taxon>eudicotyledons</taxon>
        <taxon>Gunneridae</taxon>
        <taxon>Pentapetalae</taxon>
        <taxon>asterids</taxon>
        <taxon>lamiids</taxon>
        <taxon>Solanales</taxon>
        <taxon>Solanaceae</taxon>
        <taxon>Nicotianoideae</taxon>
        <taxon>Nicotianeae</taxon>
        <taxon>Nicotiana</taxon>
    </lineage>
</organism>
<evidence type="ECO:0000313" key="1">
    <source>
        <dbReference type="Proteomes" id="UP000790787"/>
    </source>
</evidence>
<sequence length="180" mass="20968">MKDLSEVNTLLGVKVIRSEDGLMLSQEHYVERLLKKFEYLNVTSVRTPFDANSQLKKNNGDPVVQAKYVQIIGSLMHLMNFTRPDISYDVCRLSKYTHNPNREHWSALDRLMKYLRGTMNYGILYSGFPSTLERYSDANWISNSDKTKSTSGYLFTLVVVQYRGNQLNRRSLLDRLWNQS</sequence>
<keyword evidence="1" id="KW-1185">Reference proteome</keyword>
<accession>A0AC58UBE3</accession>
<gene>
    <name evidence="2" type="primary">LOC142179825</name>
</gene>
<reference evidence="2" key="2">
    <citation type="submission" date="2025-08" db="UniProtKB">
        <authorList>
            <consortium name="RefSeq"/>
        </authorList>
    </citation>
    <scope>IDENTIFICATION</scope>
    <source>
        <tissue evidence="2">Leaf</tissue>
    </source>
</reference>
<dbReference type="Proteomes" id="UP000790787">
    <property type="component" value="Chromosome 4"/>
</dbReference>
<reference evidence="1" key="1">
    <citation type="journal article" date="2014" name="Nat. Commun.">
        <title>The tobacco genome sequence and its comparison with those of tomato and potato.</title>
        <authorList>
            <person name="Sierro N."/>
            <person name="Battey J.N."/>
            <person name="Ouadi S."/>
            <person name="Bakaher N."/>
            <person name="Bovet L."/>
            <person name="Willig A."/>
            <person name="Goepfert S."/>
            <person name="Peitsch M.C."/>
            <person name="Ivanov N.V."/>
        </authorList>
    </citation>
    <scope>NUCLEOTIDE SEQUENCE [LARGE SCALE GENOMIC DNA]</scope>
</reference>
<proteinExistence type="predicted"/>
<dbReference type="RefSeq" id="XP_075106808.1">
    <property type="nucleotide sequence ID" value="XM_075250707.1"/>
</dbReference>
<protein>
    <submittedName>
        <fullName evidence="2">Secreted RxLR effector protein 161-like</fullName>
    </submittedName>
</protein>
<name>A0AC58UBE3_TOBAC</name>